<reference evidence="2" key="1">
    <citation type="journal article" date="2006" name="Science">
        <title>Genomic islands and the ecology and evolution of Prochlorococcus.</title>
        <authorList>
            <person name="Coleman M.L."/>
            <person name="Sullivan M.B."/>
            <person name="Martiny A.C."/>
            <person name="Steglich C."/>
            <person name="Barry K."/>
            <person name="Delong E.F."/>
            <person name="Chisholm S.W."/>
        </authorList>
    </citation>
    <scope>NUCLEOTIDE SEQUENCE</scope>
</reference>
<proteinExistence type="predicted"/>
<feature type="transmembrane region" description="Helical" evidence="1">
    <location>
        <begin position="94"/>
        <end position="115"/>
    </location>
</feature>
<sequence>MINFKSLFPLVIGFSFWIYGNILLVKKLQNKMPEINKSKKTIEKSMAQDLKDKNKNKNEKKDLINVVKNKESFHLNSLITKNISLFTNNPNYKMLAWLIVQLTIFSLFVLSVNIFKNNLIPYFNT</sequence>
<evidence type="ECO:0000256" key="1">
    <source>
        <dbReference type="SAM" id="Phobius"/>
    </source>
</evidence>
<protein>
    <submittedName>
        <fullName evidence="2">Uncharacterized protein</fullName>
    </submittedName>
</protein>
<gene>
    <name evidence="2" type="ORF">ASNC2259_0013</name>
</gene>
<accession>Q1PL15</accession>
<dbReference type="AlphaFoldDB" id="Q1PL15"/>
<reference evidence="2" key="2">
    <citation type="submission" date="2006-04" db="EMBL/GenBank/DDBJ databases">
        <title>Sequencing of the draft fosmids and assembly of Prochlorococcus marinus environmental genome fragment.</title>
        <authorList>
            <consortium name="US DOE Joint Genome Institute (JGI)"/>
            <person name="Copeland A."/>
            <person name="Lucas S."/>
            <person name="Lapidus A."/>
            <person name="Barry K."/>
            <person name="Detter J.C."/>
            <person name="Glavina T."/>
            <person name="Hammon N."/>
            <person name="Israni S."/>
            <person name="Richardson P."/>
        </authorList>
    </citation>
    <scope>NUCLEOTIDE SEQUENCE</scope>
</reference>
<feature type="transmembrane region" description="Helical" evidence="1">
    <location>
        <begin position="6"/>
        <end position="25"/>
    </location>
</feature>
<organism evidence="2">
    <name type="scientific">uncultured Prochlorococcus marinus clone ASNC2259</name>
    <dbReference type="NCBI Taxonomy" id="379367"/>
    <lineage>
        <taxon>Bacteria</taxon>
        <taxon>Bacillati</taxon>
        <taxon>Cyanobacteriota</taxon>
        <taxon>Cyanophyceae</taxon>
        <taxon>Synechococcales</taxon>
        <taxon>Prochlorococcaceae</taxon>
        <taxon>Prochlorococcus</taxon>
    </lineage>
</organism>
<keyword evidence="1" id="KW-1133">Transmembrane helix</keyword>
<keyword evidence="1" id="KW-0812">Transmembrane</keyword>
<name>Q1PL15_PROMR</name>
<evidence type="ECO:0000313" key="2">
    <source>
        <dbReference type="EMBL" id="ABE10860.1"/>
    </source>
</evidence>
<keyword evidence="1" id="KW-0472">Membrane</keyword>
<dbReference type="EMBL" id="DQ366715">
    <property type="protein sequence ID" value="ABE10860.1"/>
    <property type="molecule type" value="Genomic_DNA"/>
</dbReference>